<feature type="domain" description="CRAL-TRIO" evidence="2">
    <location>
        <begin position="93"/>
        <end position="266"/>
    </location>
</feature>
<keyword evidence="4" id="KW-1185">Reference proteome</keyword>
<dbReference type="InterPro" id="IPR036273">
    <property type="entry name" value="CRAL/TRIO_N_dom_sf"/>
</dbReference>
<dbReference type="SUPFAM" id="SSF52087">
    <property type="entry name" value="CRAL/TRIO domain"/>
    <property type="match status" value="1"/>
</dbReference>
<organism evidence="3 4">
    <name type="scientific">Cerrena zonata</name>
    <dbReference type="NCBI Taxonomy" id="2478898"/>
    <lineage>
        <taxon>Eukaryota</taxon>
        <taxon>Fungi</taxon>
        <taxon>Dikarya</taxon>
        <taxon>Basidiomycota</taxon>
        <taxon>Agaricomycotina</taxon>
        <taxon>Agaricomycetes</taxon>
        <taxon>Polyporales</taxon>
        <taxon>Cerrenaceae</taxon>
        <taxon>Cerrena</taxon>
    </lineage>
</organism>
<dbReference type="InterPro" id="IPR051026">
    <property type="entry name" value="PI/PC_transfer"/>
</dbReference>
<feature type="compositionally biased region" description="Low complexity" evidence="1">
    <location>
        <begin position="311"/>
        <end position="332"/>
    </location>
</feature>
<dbReference type="Proteomes" id="UP001385951">
    <property type="component" value="Unassembled WGS sequence"/>
</dbReference>
<evidence type="ECO:0000313" key="3">
    <source>
        <dbReference type="EMBL" id="KAK7682343.1"/>
    </source>
</evidence>
<dbReference type="InterPro" id="IPR001251">
    <property type="entry name" value="CRAL-TRIO_dom"/>
</dbReference>
<dbReference type="Pfam" id="PF00650">
    <property type="entry name" value="CRAL_TRIO"/>
    <property type="match status" value="1"/>
</dbReference>
<dbReference type="Gene3D" id="3.40.525.10">
    <property type="entry name" value="CRAL-TRIO lipid binding domain"/>
    <property type="match status" value="1"/>
</dbReference>
<dbReference type="PANTHER" id="PTHR45657">
    <property type="entry name" value="CRAL-TRIO DOMAIN-CONTAINING PROTEIN YKL091C-RELATED"/>
    <property type="match status" value="1"/>
</dbReference>
<dbReference type="SMART" id="SM01100">
    <property type="entry name" value="CRAL_TRIO_N"/>
    <property type="match status" value="1"/>
</dbReference>
<evidence type="ECO:0000313" key="4">
    <source>
        <dbReference type="Proteomes" id="UP001385951"/>
    </source>
</evidence>
<proteinExistence type="predicted"/>
<sequence length="405" mass="46090">MLSPKRNRHNHKHHEHAAVLKQFKEELVKENLLHEEDSIGTDDHTLLRFLRARQYNVKAAKLMWKNCREWRQNVEGVGIDELYRRIDPWDYPEREHVFNCWPLWFHKTDKKGRPLNIHFFGGINMPELYKHISPERHWQTVVVNAESLTREVLPATSRALGKPVEGTFVIVDLKGFSLSQFWQMKNLAKQSFQISQDYFPETMAKLAIVNAPSSFTTIWSFIKPWLAKETAQKVDILGSDYQKVLLELVDAENLPASLGGKCTCAEFGGCEKSNIGPWNEGRKERRERWLKGEGEIHVSTPVIDKEIDAESGSTMTSTTSQSDSLASSFESSPAPPTPPPELSHDNFTEAQASSQPLPVARENPERPQHPTREETIVEKHPETQQVEVGPKDQAIASAPVPVPLL</sequence>
<evidence type="ECO:0000256" key="1">
    <source>
        <dbReference type="SAM" id="MobiDB-lite"/>
    </source>
</evidence>
<evidence type="ECO:0000259" key="2">
    <source>
        <dbReference type="PROSITE" id="PS50191"/>
    </source>
</evidence>
<reference evidence="3 4" key="1">
    <citation type="submission" date="2022-09" db="EMBL/GenBank/DDBJ databases">
        <authorList>
            <person name="Palmer J.M."/>
        </authorList>
    </citation>
    <scope>NUCLEOTIDE SEQUENCE [LARGE SCALE GENOMIC DNA]</scope>
    <source>
        <strain evidence="3 4">DSM 7382</strain>
    </source>
</reference>
<name>A0AAW0FKY2_9APHY</name>
<dbReference type="Pfam" id="PF03765">
    <property type="entry name" value="CRAL_TRIO_N"/>
    <property type="match status" value="1"/>
</dbReference>
<dbReference type="PROSITE" id="PS50191">
    <property type="entry name" value="CRAL_TRIO"/>
    <property type="match status" value="1"/>
</dbReference>
<gene>
    <name evidence="3" type="ORF">QCA50_014548</name>
</gene>
<dbReference type="SMART" id="SM00516">
    <property type="entry name" value="SEC14"/>
    <property type="match status" value="1"/>
</dbReference>
<dbReference type="SUPFAM" id="SSF46938">
    <property type="entry name" value="CRAL/TRIO N-terminal domain"/>
    <property type="match status" value="1"/>
</dbReference>
<dbReference type="InterPro" id="IPR011074">
    <property type="entry name" value="CRAL/TRIO_N_dom"/>
</dbReference>
<dbReference type="InterPro" id="IPR036865">
    <property type="entry name" value="CRAL-TRIO_dom_sf"/>
</dbReference>
<dbReference type="CDD" id="cd00170">
    <property type="entry name" value="SEC14"/>
    <property type="match status" value="1"/>
</dbReference>
<dbReference type="AlphaFoldDB" id="A0AAW0FKY2"/>
<dbReference type="PANTHER" id="PTHR45657:SF1">
    <property type="entry name" value="CRAL-TRIO DOMAIN-CONTAINING PROTEIN YKL091C-RELATED"/>
    <property type="match status" value="1"/>
</dbReference>
<dbReference type="Gene3D" id="1.10.8.20">
    <property type="entry name" value="N-terminal domain of phosphatidylinositol transfer protein sec14p"/>
    <property type="match status" value="1"/>
</dbReference>
<dbReference type="EMBL" id="JASBNA010000036">
    <property type="protein sequence ID" value="KAK7682343.1"/>
    <property type="molecule type" value="Genomic_DNA"/>
</dbReference>
<feature type="compositionally biased region" description="Basic and acidic residues" evidence="1">
    <location>
        <begin position="362"/>
        <end position="382"/>
    </location>
</feature>
<protein>
    <recommendedName>
        <fullName evidence="2">CRAL-TRIO domain-containing protein</fullName>
    </recommendedName>
</protein>
<comment type="caution">
    <text evidence="3">The sequence shown here is derived from an EMBL/GenBank/DDBJ whole genome shotgun (WGS) entry which is preliminary data.</text>
</comment>
<feature type="region of interest" description="Disordered" evidence="1">
    <location>
        <begin position="300"/>
        <end position="405"/>
    </location>
</feature>
<accession>A0AAW0FKY2</accession>